<keyword evidence="4" id="KW-1185">Reference proteome</keyword>
<proteinExistence type="predicted"/>
<dbReference type="Pfam" id="PF01551">
    <property type="entry name" value="Peptidase_M23"/>
    <property type="match status" value="1"/>
</dbReference>
<dbReference type="GO" id="GO:0004222">
    <property type="term" value="F:metalloendopeptidase activity"/>
    <property type="evidence" value="ECO:0007669"/>
    <property type="project" value="TreeGrafter"/>
</dbReference>
<accession>A0A516SML5</accession>
<evidence type="ECO:0000256" key="1">
    <source>
        <dbReference type="SAM" id="MobiDB-lite"/>
    </source>
</evidence>
<feature type="compositionally biased region" description="Gly residues" evidence="1">
    <location>
        <begin position="144"/>
        <end position="166"/>
    </location>
</feature>
<dbReference type="InterPro" id="IPR016047">
    <property type="entry name" value="M23ase_b-sheet_dom"/>
</dbReference>
<protein>
    <submittedName>
        <fullName evidence="3">M23 family metallopeptidase</fullName>
    </submittedName>
</protein>
<dbReference type="PANTHER" id="PTHR21666">
    <property type="entry name" value="PEPTIDASE-RELATED"/>
    <property type="match status" value="1"/>
</dbReference>
<organism evidence="3 4">
    <name type="scientific">Chitinimonas arctica</name>
    <dbReference type="NCBI Taxonomy" id="2594795"/>
    <lineage>
        <taxon>Bacteria</taxon>
        <taxon>Pseudomonadati</taxon>
        <taxon>Pseudomonadota</taxon>
        <taxon>Betaproteobacteria</taxon>
        <taxon>Neisseriales</taxon>
        <taxon>Chitinibacteraceae</taxon>
        <taxon>Chitinimonas</taxon>
    </lineage>
</organism>
<dbReference type="KEGG" id="cari:FNU76_19495"/>
<dbReference type="SUPFAM" id="SSF51261">
    <property type="entry name" value="Duplicated hybrid motif"/>
    <property type="match status" value="1"/>
</dbReference>
<evidence type="ECO:0000259" key="2">
    <source>
        <dbReference type="Pfam" id="PF01551"/>
    </source>
</evidence>
<dbReference type="InterPro" id="IPR011055">
    <property type="entry name" value="Dup_hybrid_motif"/>
</dbReference>
<dbReference type="Proteomes" id="UP000317550">
    <property type="component" value="Chromosome"/>
</dbReference>
<dbReference type="PANTHER" id="PTHR21666:SF294">
    <property type="entry name" value="PEPTIDASE M23"/>
    <property type="match status" value="1"/>
</dbReference>
<gene>
    <name evidence="3" type="ORF">FNU76_19495</name>
</gene>
<dbReference type="Gene3D" id="2.70.70.10">
    <property type="entry name" value="Glucose Permease (Domain IIA)"/>
    <property type="match status" value="1"/>
</dbReference>
<name>A0A516SML5_9NEIS</name>
<feature type="domain" description="M23ase beta-sheet core" evidence="2">
    <location>
        <begin position="28"/>
        <end position="130"/>
    </location>
</feature>
<feature type="region of interest" description="Disordered" evidence="1">
    <location>
        <begin position="121"/>
        <end position="166"/>
    </location>
</feature>
<evidence type="ECO:0000313" key="4">
    <source>
        <dbReference type="Proteomes" id="UP000317550"/>
    </source>
</evidence>
<feature type="compositionally biased region" description="Polar residues" evidence="1">
    <location>
        <begin position="1"/>
        <end position="11"/>
    </location>
</feature>
<dbReference type="InterPro" id="IPR050570">
    <property type="entry name" value="Cell_wall_metabolism_enzyme"/>
</dbReference>
<dbReference type="OrthoDB" id="1099523at2"/>
<sequence>MNTMLPSQNGVNPHVTGNYGESRSGGPHGGTDFNYVGGQTGTNLTHPTINAPIDGTVTFVGGQYGTIKIRDADGNSHEILHTNSQNVSVGDQVSAGNAIGTMGGKGPNGANQYAQHVHYQMKDPQGRRISPQEWWDNHDSGTDDGAGGAGNGEGAPGGPGSAGGAAGRAAAFRRAATLWCSTSMVTAWKPPARAMARSSCSTMMATESRPAPAGSSPTTAGWCWTAMATAPSIPAASYSASIPASRMGNWPRTVSMRSRIWMPTAITRSMARTPFSPICASGAT</sequence>
<feature type="region of interest" description="Disordered" evidence="1">
    <location>
        <begin position="1"/>
        <end position="32"/>
    </location>
</feature>
<dbReference type="AlphaFoldDB" id="A0A516SML5"/>
<dbReference type="EMBL" id="CP041730">
    <property type="protein sequence ID" value="QDQ29393.1"/>
    <property type="molecule type" value="Genomic_DNA"/>
</dbReference>
<dbReference type="CDD" id="cd12797">
    <property type="entry name" value="M23_peptidase"/>
    <property type="match status" value="1"/>
</dbReference>
<reference evidence="4" key="1">
    <citation type="submission" date="2019-07" db="EMBL/GenBank/DDBJ databases">
        <title>Chitinimonas sp. nov., isolated from Ny-Alesund, arctica soil.</title>
        <authorList>
            <person name="Xu Q."/>
            <person name="Peng F."/>
        </authorList>
    </citation>
    <scope>NUCLEOTIDE SEQUENCE [LARGE SCALE GENOMIC DNA]</scope>
    <source>
        <strain evidence="4">R3-44</strain>
    </source>
</reference>
<evidence type="ECO:0000313" key="3">
    <source>
        <dbReference type="EMBL" id="QDQ29393.1"/>
    </source>
</evidence>